<evidence type="ECO:0000256" key="1">
    <source>
        <dbReference type="SAM" id="MobiDB-lite"/>
    </source>
</evidence>
<dbReference type="Proteomes" id="UP001219525">
    <property type="component" value="Unassembled WGS sequence"/>
</dbReference>
<organism evidence="2 3">
    <name type="scientific">Mycena pura</name>
    <dbReference type="NCBI Taxonomy" id="153505"/>
    <lineage>
        <taxon>Eukaryota</taxon>
        <taxon>Fungi</taxon>
        <taxon>Dikarya</taxon>
        <taxon>Basidiomycota</taxon>
        <taxon>Agaricomycotina</taxon>
        <taxon>Agaricomycetes</taxon>
        <taxon>Agaricomycetidae</taxon>
        <taxon>Agaricales</taxon>
        <taxon>Marasmiineae</taxon>
        <taxon>Mycenaceae</taxon>
        <taxon>Mycena</taxon>
    </lineage>
</organism>
<evidence type="ECO:0000313" key="3">
    <source>
        <dbReference type="Proteomes" id="UP001219525"/>
    </source>
</evidence>
<evidence type="ECO:0000313" key="2">
    <source>
        <dbReference type="EMBL" id="KAJ7214561.1"/>
    </source>
</evidence>
<name>A0AAD6VRY0_9AGAR</name>
<feature type="compositionally biased region" description="Low complexity" evidence="1">
    <location>
        <begin position="64"/>
        <end position="74"/>
    </location>
</feature>
<feature type="compositionally biased region" description="Basic residues" evidence="1">
    <location>
        <begin position="740"/>
        <end position="755"/>
    </location>
</feature>
<feature type="region of interest" description="Disordered" evidence="1">
    <location>
        <begin position="713"/>
        <end position="784"/>
    </location>
</feature>
<protein>
    <submittedName>
        <fullName evidence="2">Uncharacterized protein</fullName>
    </submittedName>
</protein>
<feature type="region of interest" description="Disordered" evidence="1">
    <location>
        <begin position="452"/>
        <end position="479"/>
    </location>
</feature>
<comment type="caution">
    <text evidence="2">The sequence shown here is derived from an EMBL/GenBank/DDBJ whole genome shotgun (WGS) entry which is preliminary data.</text>
</comment>
<reference evidence="2" key="1">
    <citation type="submission" date="2023-03" db="EMBL/GenBank/DDBJ databases">
        <title>Massive genome expansion in bonnet fungi (Mycena s.s.) driven by repeated elements and novel gene families across ecological guilds.</title>
        <authorList>
            <consortium name="Lawrence Berkeley National Laboratory"/>
            <person name="Harder C.B."/>
            <person name="Miyauchi S."/>
            <person name="Viragh M."/>
            <person name="Kuo A."/>
            <person name="Thoen E."/>
            <person name="Andreopoulos B."/>
            <person name="Lu D."/>
            <person name="Skrede I."/>
            <person name="Drula E."/>
            <person name="Henrissat B."/>
            <person name="Morin E."/>
            <person name="Kohler A."/>
            <person name="Barry K."/>
            <person name="LaButti K."/>
            <person name="Morin E."/>
            <person name="Salamov A."/>
            <person name="Lipzen A."/>
            <person name="Mereny Z."/>
            <person name="Hegedus B."/>
            <person name="Baldrian P."/>
            <person name="Stursova M."/>
            <person name="Weitz H."/>
            <person name="Taylor A."/>
            <person name="Grigoriev I.V."/>
            <person name="Nagy L.G."/>
            <person name="Martin F."/>
            <person name="Kauserud H."/>
        </authorList>
    </citation>
    <scope>NUCLEOTIDE SEQUENCE</scope>
    <source>
        <strain evidence="2">9144</strain>
    </source>
</reference>
<dbReference type="AlphaFoldDB" id="A0AAD6VRY0"/>
<dbReference type="EMBL" id="JARJCW010000019">
    <property type="protein sequence ID" value="KAJ7214561.1"/>
    <property type="molecule type" value="Genomic_DNA"/>
</dbReference>
<gene>
    <name evidence="2" type="ORF">GGX14DRAFT_611156</name>
</gene>
<accession>A0AAD6VRY0</accession>
<feature type="region of interest" description="Disordered" evidence="1">
    <location>
        <begin position="64"/>
        <end position="89"/>
    </location>
</feature>
<sequence length="784" mass="85485">MESIKITRTRALIEVTEVVVGGAIITTHGRKSLADFGPTPFKVVCLRSHLRLSSELHLPSAHVATLPRPTSRSSPAPPQVDPGPTEHGLGALLETELNSAIDHDPTTLKDFAGDPQSQAEGAAVLSEALHVWGNWKSTIRSRVIKDPFHIFNMFYISVAHGLRVEFTRALRDAIFIPDPVDKARIIAWGAAQSPSKDWNTITGKRYRGHFSIWVINEIEELLSYTEDILAAHHGVKEAWVNGNLYQPTNEVSGVLPIPEGIRTEAGMAKFEPLLDSVRPHHRLASLQGTRKAVLPVHNRTEKELFRELMAGSNSFGNFSSAKQVESAVKIWNARADAQDDIYYKLPEQLKVYYSGEWQTNSNIKQTKAMTADSRASLMSRIHDPTRFQFTPAVPETTLKPHHVPGGMLSLEPLLTMPDEVISLPSIISDSGLSSGTSAPSTIAATQFVAGSSRNQDNVGPVLPRNNPHPQRRKRGTRALAESVTCPRAKVKAASTSAKIRVGTAARLSVREGTLSSRLRQCHGFGVCIQRQVRLRVDIVQIMFISKTEDLAAADVGQAPREYARMGWEVRATCSKWTDEWYSQAHAPRRSGNVIRACRGKDVMGRIGALAVLRTGSVDGECTDGARGCGCASCVTQAIPFTEEGREKGSGTHLTDAPTSCDVAARNVDAVRVPVPVPVPSADACKPARTACVCNSMLVVASAGIRARAKFASAATKSGGKKEPPPTPHSEPAVPWETQRRIRTRCGSKGRTRRAWARTWSQCRKDRDPIYGDGGGRRSSKSARD</sequence>
<proteinExistence type="predicted"/>
<keyword evidence="3" id="KW-1185">Reference proteome</keyword>